<reference evidence="2" key="2">
    <citation type="submission" date="2012-12" db="EMBL/GenBank/DDBJ databases">
        <authorList>
            <consortium name="WormBase Consortium"/>
            <person name="Ghedin E."/>
            <person name="Paulini M."/>
        </authorList>
    </citation>
    <scope>NUCLEOTIDE SEQUENCE</scope>
    <source>
        <strain evidence="2">FR3</strain>
    </source>
</reference>
<sequence length="88" mass="10171">MTYKYIDGNDAIILIQHCKLRKIRDKRWHVIMLENVCCEKWENDGEKEKEKKTIYLSSQGTGGQSSTPPPGQLLDDEMTGQICRITLE</sequence>
<dbReference type="EMBL" id="LN856867">
    <property type="protein sequence ID" value="CTP80897.1"/>
    <property type="molecule type" value="Genomic_DNA"/>
</dbReference>
<feature type="compositionally biased region" description="Basic and acidic residues" evidence="1">
    <location>
        <begin position="44"/>
        <end position="53"/>
    </location>
</feature>
<accession>A0A1I9GE64</accession>
<feature type="region of interest" description="Disordered" evidence="1">
    <location>
        <begin position="44"/>
        <end position="76"/>
    </location>
</feature>
<reference evidence="2" key="1">
    <citation type="journal article" date="2007" name="Science">
        <title>Draft genome of the filarial nematode parasite Brugia malayi.</title>
        <authorList>
            <person name="Ghedin E."/>
            <person name="Wang S."/>
            <person name="Spiro D."/>
            <person name="Caler E."/>
            <person name="Zhao Q."/>
            <person name="Crabtree J."/>
            <person name="Allen J.E."/>
            <person name="Delcher A.L."/>
            <person name="Guiliano D.B."/>
            <person name="Miranda-Saavedra D."/>
            <person name="Angiuoli S.V."/>
            <person name="Creasy T."/>
            <person name="Amedeo P."/>
            <person name="Haas B."/>
            <person name="El-Sayed N.M."/>
            <person name="Wortman J.R."/>
            <person name="Feldblyum T."/>
            <person name="Tallon L."/>
            <person name="Schatz M."/>
            <person name="Shumway M."/>
            <person name="Koo H."/>
            <person name="Salzberg S.L."/>
            <person name="Schobel S."/>
            <person name="Pertea M."/>
            <person name="Pop M."/>
            <person name="White O."/>
            <person name="Barton G.J."/>
            <person name="Carlow C.K."/>
            <person name="Crawford M.J."/>
            <person name="Daub J."/>
            <person name="Dimmic M.W."/>
            <person name="Estes C.F."/>
            <person name="Foster J.M."/>
            <person name="Ganatra M."/>
            <person name="Gregory W.F."/>
            <person name="Johnson N.M."/>
            <person name="Jin J."/>
            <person name="Komuniecki R."/>
            <person name="Korf I."/>
            <person name="Kumar S."/>
            <person name="Laney S."/>
            <person name="Li B.W."/>
            <person name="Li W."/>
            <person name="Lindblom T.H."/>
            <person name="Lustigman S."/>
            <person name="Ma D."/>
            <person name="Maina C.V."/>
            <person name="Martin D.M."/>
            <person name="McCarter J.P."/>
            <person name="McReynolds L."/>
            <person name="Mitreva M."/>
            <person name="Nutman T.B."/>
            <person name="Parkinson J."/>
            <person name="Peregrin-Alvarez J.M."/>
            <person name="Poole C."/>
            <person name="Ren Q."/>
            <person name="Saunders L."/>
            <person name="Sluder A.E."/>
            <person name="Smith K."/>
            <person name="Stanke M."/>
            <person name="Unnasch T.R."/>
            <person name="Ware J."/>
            <person name="Wei A.D."/>
            <person name="Weil G."/>
            <person name="Williams D.J."/>
            <person name="Zhang Y."/>
            <person name="Williams S.A."/>
            <person name="Fraser-Liggett C."/>
            <person name="Slatko B."/>
            <person name="Blaxter M.L."/>
            <person name="Scott A.L."/>
        </authorList>
    </citation>
    <scope>NUCLEOTIDE SEQUENCE</scope>
    <source>
        <strain evidence="2">FR3</strain>
    </source>
</reference>
<dbReference type="AlphaFoldDB" id="A0A1I9GE64"/>
<proteinExistence type="predicted"/>
<name>A0A1I9GE64_BRUMA</name>
<organism evidence="2">
    <name type="scientific">Brugia malayi</name>
    <name type="common">Filarial nematode worm</name>
    <dbReference type="NCBI Taxonomy" id="6279"/>
    <lineage>
        <taxon>Eukaryota</taxon>
        <taxon>Metazoa</taxon>
        <taxon>Ecdysozoa</taxon>
        <taxon>Nematoda</taxon>
        <taxon>Chromadorea</taxon>
        <taxon>Rhabditida</taxon>
        <taxon>Spirurina</taxon>
        <taxon>Spiruromorpha</taxon>
        <taxon>Filarioidea</taxon>
        <taxon>Onchocercidae</taxon>
        <taxon>Brugia</taxon>
    </lineage>
</organism>
<gene>
    <name evidence="2" type="primary">Bm334</name>
    <name evidence="2" type="ORF">BM_Bm334</name>
</gene>
<evidence type="ECO:0000256" key="1">
    <source>
        <dbReference type="SAM" id="MobiDB-lite"/>
    </source>
</evidence>
<evidence type="ECO:0000313" key="2">
    <source>
        <dbReference type="EMBL" id="CTP80897.1"/>
    </source>
</evidence>
<protein>
    <submittedName>
        <fullName evidence="2">Bm334</fullName>
    </submittedName>
</protein>